<evidence type="ECO:0000313" key="1">
    <source>
        <dbReference type="EMBL" id="RWR06752.1"/>
    </source>
</evidence>
<dbReference type="AlphaFoldDB" id="A0A443IMP2"/>
<dbReference type="NCBIfam" id="NF047426">
    <property type="entry name" value="tail_chap_PVL_C"/>
    <property type="match status" value="1"/>
</dbReference>
<reference evidence="1" key="1">
    <citation type="submission" date="2018-12" db="EMBL/GenBank/DDBJ databases">
        <authorList>
            <person name="Sun L."/>
            <person name="Chen Z."/>
        </authorList>
    </citation>
    <scope>NUCLEOTIDE SEQUENCE [LARGE SCALE GENOMIC DNA]</scope>
    <source>
        <strain evidence="1">DSM 16012</strain>
    </source>
</reference>
<gene>
    <name evidence="1" type="ORF">D4N35_013890</name>
</gene>
<comment type="caution">
    <text evidence="1">The sequence shown here is derived from an EMBL/GenBank/DDBJ whole genome shotgun (WGS) entry which is preliminary data.</text>
</comment>
<evidence type="ECO:0000313" key="2">
    <source>
        <dbReference type="Proteomes" id="UP000273811"/>
    </source>
</evidence>
<dbReference type="OrthoDB" id="2929200at2"/>
<dbReference type="RefSeq" id="WP_120074692.1">
    <property type="nucleotide sequence ID" value="NZ_CP126113.1"/>
</dbReference>
<organism evidence="1 2">
    <name type="scientific">Siminovitchia fortis</name>
    <dbReference type="NCBI Taxonomy" id="254758"/>
    <lineage>
        <taxon>Bacteria</taxon>
        <taxon>Bacillati</taxon>
        <taxon>Bacillota</taxon>
        <taxon>Bacilli</taxon>
        <taxon>Bacillales</taxon>
        <taxon>Bacillaceae</taxon>
        <taxon>Siminovitchia</taxon>
    </lineage>
</organism>
<keyword evidence="2" id="KW-1185">Reference proteome</keyword>
<accession>A0A443IMP2</accession>
<proteinExistence type="predicted"/>
<protein>
    <submittedName>
        <fullName evidence="1">Uncharacterized protein</fullName>
    </submittedName>
</protein>
<name>A0A443IMP2_9BACI</name>
<dbReference type="Proteomes" id="UP000273811">
    <property type="component" value="Unassembled WGS sequence"/>
</dbReference>
<sequence length="59" mass="7070">MDEDFSFSKQKEYLQKLILDLTKEGKDINEIMKTPFHFLIELLRERNKPKKVTSVMDLP</sequence>
<dbReference type="EMBL" id="QYTU02000034">
    <property type="protein sequence ID" value="RWR06752.1"/>
    <property type="molecule type" value="Genomic_DNA"/>
</dbReference>